<name>A0ABU1MEU2_9HYPH</name>
<reference evidence="2 3" key="1">
    <citation type="submission" date="2023-07" db="EMBL/GenBank/DDBJ databases">
        <title>Sorghum-associated microbial communities from plants grown in Nebraska, USA.</title>
        <authorList>
            <person name="Schachtman D."/>
        </authorList>
    </citation>
    <scope>NUCLEOTIDE SEQUENCE [LARGE SCALE GENOMIC DNA]</scope>
    <source>
        <strain evidence="2 3">DS1730</strain>
    </source>
</reference>
<feature type="chain" id="PRO_5046117427" description="Lipoprotein" evidence="1">
    <location>
        <begin position="19"/>
        <end position="164"/>
    </location>
</feature>
<gene>
    <name evidence="2" type="ORF">J2782_004310</name>
</gene>
<evidence type="ECO:0000313" key="2">
    <source>
        <dbReference type="EMBL" id="MDR6434558.1"/>
    </source>
</evidence>
<dbReference type="PROSITE" id="PS51257">
    <property type="entry name" value="PROKAR_LIPOPROTEIN"/>
    <property type="match status" value="1"/>
</dbReference>
<accession>A0ABU1MEU2</accession>
<organism evidence="2 3">
    <name type="scientific">Brucella pseudogrignonensis</name>
    <dbReference type="NCBI Taxonomy" id="419475"/>
    <lineage>
        <taxon>Bacteria</taxon>
        <taxon>Pseudomonadati</taxon>
        <taxon>Pseudomonadota</taxon>
        <taxon>Alphaproteobacteria</taxon>
        <taxon>Hyphomicrobiales</taxon>
        <taxon>Brucellaceae</taxon>
        <taxon>Brucella/Ochrobactrum group</taxon>
        <taxon>Brucella</taxon>
    </lineage>
</organism>
<evidence type="ECO:0000313" key="3">
    <source>
        <dbReference type="Proteomes" id="UP001184614"/>
    </source>
</evidence>
<dbReference type="EMBL" id="JAVDQT010000012">
    <property type="protein sequence ID" value="MDR6434558.1"/>
    <property type="molecule type" value="Genomic_DNA"/>
</dbReference>
<dbReference type="Proteomes" id="UP001184614">
    <property type="component" value="Unassembled WGS sequence"/>
</dbReference>
<feature type="signal peptide" evidence="1">
    <location>
        <begin position="1"/>
        <end position="18"/>
    </location>
</feature>
<protein>
    <recommendedName>
        <fullName evidence="4">Lipoprotein</fullName>
    </recommendedName>
</protein>
<dbReference type="RefSeq" id="WP_310016039.1">
    <property type="nucleotide sequence ID" value="NZ_JAVDQT010000012.1"/>
</dbReference>
<evidence type="ECO:0008006" key="4">
    <source>
        <dbReference type="Google" id="ProtNLM"/>
    </source>
</evidence>
<comment type="caution">
    <text evidence="2">The sequence shown here is derived from an EMBL/GenBank/DDBJ whole genome shotgun (WGS) entry which is preliminary data.</text>
</comment>
<sequence>MKRFIPITVGICAVALVAACTTDDTPKGNSSANIATVPQQAAAPKLIDSYTAHISEKDKVDHKGVKLTDAKSIILQDRKNYYDFNQRDKGDTPSKLFAAKEDRWGEGKPISEMKWEPVSSRHPEKGYQWKMRRGVEYEIIKGNPDLTIQVYNDGNIHVDQIHPY</sequence>
<keyword evidence="3" id="KW-1185">Reference proteome</keyword>
<evidence type="ECO:0000256" key="1">
    <source>
        <dbReference type="SAM" id="SignalP"/>
    </source>
</evidence>
<proteinExistence type="predicted"/>
<keyword evidence="1" id="KW-0732">Signal</keyword>